<keyword evidence="4" id="KW-0378">Hydrolase</keyword>
<dbReference type="AlphaFoldDB" id="A0AAW9SGW1"/>
<evidence type="ECO:0000313" key="5">
    <source>
        <dbReference type="Proteomes" id="UP001403385"/>
    </source>
</evidence>
<dbReference type="RefSeq" id="WP_346823286.1">
    <property type="nucleotide sequence ID" value="NZ_JBDKWZ010000014.1"/>
</dbReference>
<feature type="signal peptide" evidence="2">
    <location>
        <begin position="1"/>
        <end position="20"/>
    </location>
</feature>
<keyword evidence="5" id="KW-1185">Reference proteome</keyword>
<keyword evidence="1 2" id="KW-0732">Signal</keyword>
<dbReference type="GO" id="GO:0016787">
    <property type="term" value="F:hydrolase activity"/>
    <property type="evidence" value="ECO:0007669"/>
    <property type="project" value="UniProtKB-KW"/>
</dbReference>
<feature type="chain" id="PRO_5043645497" evidence="2">
    <location>
        <begin position="21"/>
        <end position="327"/>
    </location>
</feature>
<dbReference type="Pfam" id="PF12146">
    <property type="entry name" value="Hydrolase_4"/>
    <property type="match status" value="1"/>
</dbReference>
<sequence>MHSKFFSLLFLILVSGISQAQQTEETLVTYTNYLLYVPSQKPASGKYPLLLFLHGSGERGEDLEKVKTHGPPSFLNDSTDFPFVVVSPQCPEGQRWNIPLLLRLLDQIEQKLPIDTDREYVTGLSMGGFGTWELAQAAPSRFAAIAPICGGGDSTRLCVMKHVPTWVFHGGKDQVVPPAYSEKMVKGLRALGAEVKYTLYPELYHDSWSITYANPELYKWLLQHKRGHNSYALGKDFLQLYEGVYQYSASENLLINLEGNSLYITPPGSSQKILIEPFAMHQFRTADKSFAGQNELYFKLDKKGTVVGLTIGPCDLTYCEKNIRSAK</sequence>
<dbReference type="EMBL" id="JBDKWZ010000014">
    <property type="protein sequence ID" value="MEN7550503.1"/>
    <property type="molecule type" value="Genomic_DNA"/>
</dbReference>
<accession>A0AAW9SGW1</accession>
<reference evidence="4 5" key="1">
    <citation type="submission" date="2024-04" db="EMBL/GenBank/DDBJ databases">
        <title>Novel genus in family Flammeovirgaceae.</title>
        <authorList>
            <person name="Nguyen T.H."/>
            <person name="Vuong T.Q."/>
            <person name="Le H."/>
            <person name="Kim S.-G."/>
        </authorList>
    </citation>
    <scope>NUCLEOTIDE SEQUENCE [LARGE SCALE GENOMIC DNA]</scope>
    <source>
        <strain evidence="4 5">JCM 23209</strain>
    </source>
</reference>
<evidence type="ECO:0000313" key="4">
    <source>
        <dbReference type="EMBL" id="MEN7550503.1"/>
    </source>
</evidence>
<feature type="domain" description="Serine aminopeptidase S33" evidence="3">
    <location>
        <begin position="162"/>
        <end position="206"/>
    </location>
</feature>
<dbReference type="Gene3D" id="3.40.50.1820">
    <property type="entry name" value="alpha/beta hydrolase"/>
    <property type="match status" value="1"/>
</dbReference>
<dbReference type="Proteomes" id="UP001403385">
    <property type="component" value="Unassembled WGS sequence"/>
</dbReference>
<proteinExistence type="predicted"/>
<organism evidence="4 5">
    <name type="scientific">Rapidithrix thailandica</name>
    <dbReference type="NCBI Taxonomy" id="413964"/>
    <lineage>
        <taxon>Bacteria</taxon>
        <taxon>Pseudomonadati</taxon>
        <taxon>Bacteroidota</taxon>
        <taxon>Cytophagia</taxon>
        <taxon>Cytophagales</taxon>
        <taxon>Flammeovirgaceae</taxon>
        <taxon>Rapidithrix</taxon>
    </lineage>
</organism>
<dbReference type="SUPFAM" id="SSF53474">
    <property type="entry name" value="alpha/beta-Hydrolases"/>
    <property type="match status" value="1"/>
</dbReference>
<dbReference type="PANTHER" id="PTHR43037:SF1">
    <property type="entry name" value="BLL1128 PROTEIN"/>
    <property type="match status" value="1"/>
</dbReference>
<dbReference type="InterPro" id="IPR050955">
    <property type="entry name" value="Plant_Biomass_Hydrol_Est"/>
</dbReference>
<dbReference type="PANTHER" id="PTHR43037">
    <property type="entry name" value="UNNAMED PRODUCT-RELATED"/>
    <property type="match status" value="1"/>
</dbReference>
<evidence type="ECO:0000259" key="3">
    <source>
        <dbReference type="Pfam" id="PF12146"/>
    </source>
</evidence>
<evidence type="ECO:0000256" key="1">
    <source>
        <dbReference type="ARBA" id="ARBA00022729"/>
    </source>
</evidence>
<name>A0AAW9SGW1_9BACT</name>
<evidence type="ECO:0000256" key="2">
    <source>
        <dbReference type="SAM" id="SignalP"/>
    </source>
</evidence>
<dbReference type="InterPro" id="IPR022742">
    <property type="entry name" value="Hydrolase_4"/>
</dbReference>
<dbReference type="InterPro" id="IPR029058">
    <property type="entry name" value="AB_hydrolase_fold"/>
</dbReference>
<protein>
    <submittedName>
        <fullName evidence="4">Alpha/beta hydrolase</fullName>
    </submittedName>
</protein>
<comment type="caution">
    <text evidence="4">The sequence shown here is derived from an EMBL/GenBank/DDBJ whole genome shotgun (WGS) entry which is preliminary data.</text>
</comment>
<gene>
    <name evidence="4" type="ORF">AAG747_21465</name>
</gene>